<feature type="signal peptide" evidence="2">
    <location>
        <begin position="1"/>
        <end position="23"/>
    </location>
</feature>
<dbReference type="InterPro" id="IPR025392">
    <property type="entry name" value="DUF4124"/>
</dbReference>
<accession>A0A7W2TXR7</accession>
<feature type="domain" description="DUF4124" evidence="3">
    <location>
        <begin position="13"/>
        <end position="63"/>
    </location>
</feature>
<feature type="compositionally biased region" description="Polar residues" evidence="1">
    <location>
        <begin position="57"/>
        <end position="73"/>
    </location>
</feature>
<dbReference type="Pfam" id="PF13511">
    <property type="entry name" value="DUF4124"/>
    <property type="match status" value="1"/>
</dbReference>
<comment type="caution">
    <text evidence="4">The sequence shown here is derived from an EMBL/GenBank/DDBJ whole genome shotgun (WGS) entry which is preliminary data.</text>
</comment>
<evidence type="ECO:0000313" key="4">
    <source>
        <dbReference type="EMBL" id="MBA6413907.1"/>
    </source>
</evidence>
<feature type="region of interest" description="Disordered" evidence="1">
    <location>
        <begin position="57"/>
        <end position="80"/>
    </location>
</feature>
<evidence type="ECO:0000313" key="5">
    <source>
        <dbReference type="Proteomes" id="UP000539350"/>
    </source>
</evidence>
<sequence>MKRKILPWIVACSAVFFISASFAQIYRVIDEHGHVTFTDKAPDASSEAITLKPLNTSSAVEPASQQTAPQQGPASPAEEYSLSITSPSHETTIPMGPGNFSVVASTSPALNADETLQLKIDGENRGPAQSATTWNLTNVFRGEHQLSIERLSAQGEVLARSETITVYVFRPSINFRNRN</sequence>
<reference evidence="4 5" key="1">
    <citation type="submission" date="2020-07" db="EMBL/GenBank/DDBJ databases">
        <title>Halieaceae bacterium, F7430, whole genome shotgun sequencing project.</title>
        <authorList>
            <person name="Jiang S."/>
            <person name="Liu Z.W."/>
            <person name="Du Z.J."/>
        </authorList>
    </citation>
    <scope>NUCLEOTIDE SEQUENCE [LARGE SCALE GENOMIC DNA]</scope>
    <source>
        <strain evidence="4 5">F7430</strain>
    </source>
</reference>
<protein>
    <submittedName>
        <fullName evidence="4">DUF4124 domain-containing protein</fullName>
    </submittedName>
</protein>
<dbReference type="AlphaFoldDB" id="A0A7W2TXR7"/>
<feature type="chain" id="PRO_5031137998" evidence="2">
    <location>
        <begin position="24"/>
        <end position="179"/>
    </location>
</feature>
<gene>
    <name evidence="4" type="ORF">H2508_12370</name>
</gene>
<keyword evidence="2" id="KW-0732">Signal</keyword>
<dbReference type="EMBL" id="JACFXU010000017">
    <property type="protein sequence ID" value="MBA6413907.1"/>
    <property type="molecule type" value="Genomic_DNA"/>
</dbReference>
<keyword evidence="5" id="KW-1185">Reference proteome</keyword>
<organism evidence="4 5">
    <name type="scientific">Sediminihaliea albiluteola</name>
    <dbReference type="NCBI Taxonomy" id="2758564"/>
    <lineage>
        <taxon>Bacteria</taxon>
        <taxon>Pseudomonadati</taxon>
        <taxon>Pseudomonadota</taxon>
        <taxon>Gammaproteobacteria</taxon>
        <taxon>Cellvibrionales</taxon>
        <taxon>Halieaceae</taxon>
        <taxon>Sediminihaliea</taxon>
    </lineage>
</organism>
<evidence type="ECO:0000256" key="2">
    <source>
        <dbReference type="SAM" id="SignalP"/>
    </source>
</evidence>
<dbReference type="Proteomes" id="UP000539350">
    <property type="component" value="Unassembled WGS sequence"/>
</dbReference>
<dbReference type="RefSeq" id="WP_182174159.1">
    <property type="nucleotide sequence ID" value="NZ_JACFXU010000017.1"/>
</dbReference>
<name>A0A7W2TXR7_9GAMM</name>
<evidence type="ECO:0000259" key="3">
    <source>
        <dbReference type="Pfam" id="PF13511"/>
    </source>
</evidence>
<evidence type="ECO:0000256" key="1">
    <source>
        <dbReference type="SAM" id="MobiDB-lite"/>
    </source>
</evidence>
<proteinExistence type="predicted"/>